<sequence>MLLKLKVCGQCWKQWLATNNIFTWMASSVSKTGTFGDGKPTYSCTFIHESPQSHRLIHYYLKRIHWALFRTPSDNCSKTPGHFPSICDHSKSFGGRYQQLEVHTRTDCMGYSWFIQDFSVQFSQRTFK</sequence>
<dbReference type="Proteomes" id="UP000886998">
    <property type="component" value="Unassembled WGS sequence"/>
</dbReference>
<evidence type="ECO:0000313" key="1">
    <source>
        <dbReference type="EMBL" id="GFY65720.1"/>
    </source>
</evidence>
<accession>A0A8X7CH71</accession>
<proteinExistence type="predicted"/>
<dbReference type="AlphaFoldDB" id="A0A8X7CH71"/>
<evidence type="ECO:0000313" key="2">
    <source>
        <dbReference type="Proteomes" id="UP000886998"/>
    </source>
</evidence>
<protein>
    <submittedName>
        <fullName evidence="1">Uncharacterized protein</fullName>
    </submittedName>
</protein>
<reference evidence="1" key="1">
    <citation type="submission" date="2020-08" db="EMBL/GenBank/DDBJ databases">
        <title>Multicomponent nature underlies the extraordinary mechanical properties of spider dragline silk.</title>
        <authorList>
            <person name="Kono N."/>
            <person name="Nakamura H."/>
            <person name="Mori M."/>
            <person name="Yoshida Y."/>
            <person name="Ohtoshi R."/>
            <person name="Malay A.D."/>
            <person name="Moran D.A.P."/>
            <person name="Tomita M."/>
            <person name="Numata K."/>
            <person name="Arakawa K."/>
        </authorList>
    </citation>
    <scope>NUCLEOTIDE SEQUENCE</scope>
</reference>
<dbReference type="EMBL" id="BMAV01015647">
    <property type="protein sequence ID" value="GFY65720.1"/>
    <property type="molecule type" value="Genomic_DNA"/>
</dbReference>
<keyword evidence="2" id="KW-1185">Reference proteome</keyword>
<gene>
    <name evidence="1" type="ORF">TNIN_364541</name>
</gene>
<organism evidence="1 2">
    <name type="scientific">Trichonephila inaurata madagascariensis</name>
    <dbReference type="NCBI Taxonomy" id="2747483"/>
    <lineage>
        <taxon>Eukaryota</taxon>
        <taxon>Metazoa</taxon>
        <taxon>Ecdysozoa</taxon>
        <taxon>Arthropoda</taxon>
        <taxon>Chelicerata</taxon>
        <taxon>Arachnida</taxon>
        <taxon>Araneae</taxon>
        <taxon>Araneomorphae</taxon>
        <taxon>Entelegynae</taxon>
        <taxon>Araneoidea</taxon>
        <taxon>Nephilidae</taxon>
        <taxon>Trichonephila</taxon>
        <taxon>Trichonephila inaurata</taxon>
    </lineage>
</organism>
<name>A0A8X7CH71_9ARAC</name>
<comment type="caution">
    <text evidence="1">The sequence shown here is derived from an EMBL/GenBank/DDBJ whole genome shotgun (WGS) entry which is preliminary data.</text>
</comment>